<gene>
    <name evidence="1" type="ORF">ADL12_40290</name>
</gene>
<dbReference type="EMBL" id="LLZG01000388">
    <property type="protein sequence ID" value="KUL23306.1"/>
    <property type="molecule type" value="Genomic_DNA"/>
</dbReference>
<keyword evidence="2" id="KW-1185">Reference proteome</keyword>
<name>A0A117ML85_9ACTN</name>
<dbReference type="OrthoDB" id="4332560at2"/>
<proteinExistence type="predicted"/>
<organism evidence="1 2">
    <name type="scientific">Streptomyces regalis</name>
    <dbReference type="NCBI Taxonomy" id="68262"/>
    <lineage>
        <taxon>Bacteria</taxon>
        <taxon>Bacillati</taxon>
        <taxon>Actinomycetota</taxon>
        <taxon>Actinomycetes</taxon>
        <taxon>Kitasatosporales</taxon>
        <taxon>Streptomycetaceae</taxon>
        <taxon>Streptomyces</taxon>
    </lineage>
</organism>
<evidence type="ECO:0000313" key="1">
    <source>
        <dbReference type="EMBL" id="KUL23306.1"/>
    </source>
</evidence>
<dbReference type="AlphaFoldDB" id="A0A117ML85"/>
<sequence length="114" mass="11934">MINAQRIVALAKQPSPRGTGTDQIDGAGIIRALSSLHCEPDQAAQPVPWSSGLCAIQPLETAGDGALIAAEDAVRVCTVCPIRNSCHAAFLPGAPIEVQRWRERVDGGGRPLAQ</sequence>
<evidence type="ECO:0000313" key="2">
    <source>
        <dbReference type="Proteomes" id="UP000053923"/>
    </source>
</evidence>
<reference evidence="2" key="1">
    <citation type="submission" date="2015-10" db="EMBL/GenBank/DDBJ databases">
        <authorList>
            <person name="Ju K.-S."/>
            <person name="Doroghazi J.R."/>
            <person name="Metcalf W.W."/>
        </authorList>
    </citation>
    <scope>NUCLEOTIDE SEQUENCE [LARGE SCALE GENOMIC DNA]</scope>
    <source>
        <strain evidence="2">NRRL 3151</strain>
    </source>
</reference>
<protein>
    <submittedName>
        <fullName evidence="1">Uncharacterized protein</fullName>
    </submittedName>
</protein>
<dbReference type="RefSeq" id="WP_062712728.1">
    <property type="nucleotide sequence ID" value="NZ_LLZG01000388.1"/>
</dbReference>
<comment type="caution">
    <text evidence="1">The sequence shown here is derived from an EMBL/GenBank/DDBJ whole genome shotgun (WGS) entry which is preliminary data.</text>
</comment>
<accession>A0A117ML85</accession>
<dbReference type="Proteomes" id="UP000053923">
    <property type="component" value="Unassembled WGS sequence"/>
</dbReference>